<dbReference type="AlphaFoldDB" id="A0ABC8UPR9"/>
<dbReference type="FunFam" id="3.20.20.80:FF:000041">
    <property type="entry name" value="Beta-glucosidase 7"/>
    <property type="match status" value="1"/>
</dbReference>
<dbReference type="PANTHER" id="PTHR10353:SF154">
    <property type="entry name" value="BETA-GLUCOSIDASE 9-RELATED"/>
    <property type="match status" value="1"/>
</dbReference>
<evidence type="ECO:0000313" key="4">
    <source>
        <dbReference type="Proteomes" id="UP001642360"/>
    </source>
</evidence>
<evidence type="ECO:0008006" key="5">
    <source>
        <dbReference type="Google" id="ProtNLM"/>
    </source>
</evidence>
<reference evidence="3 4" key="1">
    <citation type="submission" date="2024-02" db="EMBL/GenBank/DDBJ databases">
        <authorList>
            <person name="Vignale AGUSTIN F."/>
            <person name="Sosa J E."/>
            <person name="Modenutti C."/>
        </authorList>
    </citation>
    <scope>NUCLEOTIDE SEQUENCE [LARGE SCALE GENOMIC DNA]</scope>
</reference>
<dbReference type="InterPro" id="IPR017853">
    <property type="entry name" value="GH"/>
</dbReference>
<comment type="caution">
    <text evidence="3">The sequence shown here is derived from an EMBL/GenBank/DDBJ whole genome shotgun (WGS) entry which is preliminary data.</text>
</comment>
<protein>
    <recommendedName>
        <fullName evidence="5">Beta-glucosidase</fullName>
    </recommendedName>
</protein>
<evidence type="ECO:0000256" key="1">
    <source>
        <dbReference type="ARBA" id="ARBA00010838"/>
    </source>
</evidence>
<dbReference type="Gene3D" id="3.20.20.80">
    <property type="entry name" value="Glycosidases"/>
    <property type="match status" value="1"/>
</dbReference>
<dbReference type="InterPro" id="IPR001360">
    <property type="entry name" value="Glyco_hydro_1"/>
</dbReference>
<dbReference type="PRINTS" id="PR00131">
    <property type="entry name" value="GLHYDRLASE1"/>
</dbReference>
<dbReference type="Pfam" id="PF00232">
    <property type="entry name" value="Glyco_hydro_1"/>
    <property type="match status" value="1"/>
</dbReference>
<evidence type="ECO:0000256" key="2">
    <source>
        <dbReference type="RuleBase" id="RU003690"/>
    </source>
</evidence>
<keyword evidence="4" id="KW-1185">Reference proteome</keyword>
<gene>
    <name evidence="3" type="ORF">ILEXP_LOCUS53013</name>
</gene>
<organism evidence="3 4">
    <name type="scientific">Ilex paraguariensis</name>
    <name type="common">yerba mate</name>
    <dbReference type="NCBI Taxonomy" id="185542"/>
    <lineage>
        <taxon>Eukaryota</taxon>
        <taxon>Viridiplantae</taxon>
        <taxon>Streptophyta</taxon>
        <taxon>Embryophyta</taxon>
        <taxon>Tracheophyta</taxon>
        <taxon>Spermatophyta</taxon>
        <taxon>Magnoliopsida</taxon>
        <taxon>eudicotyledons</taxon>
        <taxon>Gunneridae</taxon>
        <taxon>Pentapetalae</taxon>
        <taxon>asterids</taxon>
        <taxon>campanulids</taxon>
        <taxon>Aquifoliales</taxon>
        <taxon>Aquifoliaceae</taxon>
        <taxon>Ilex</taxon>
    </lineage>
</organism>
<dbReference type="SUPFAM" id="SSF51445">
    <property type="entry name" value="(Trans)glycosidases"/>
    <property type="match status" value="1"/>
</dbReference>
<dbReference type="EMBL" id="CAUOFW020008436">
    <property type="protein sequence ID" value="CAK9182794.1"/>
    <property type="molecule type" value="Genomic_DNA"/>
</dbReference>
<dbReference type="PANTHER" id="PTHR10353">
    <property type="entry name" value="GLYCOSYL HYDROLASE"/>
    <property type="match status" value="1"/>
</dbReference>
<accession>A0ABC8UPR9</accession>
<sequence length="565" mass="62487">MATLCTATLGSYVLPKSPSPAHLCSLQRGSQFITGPIGGVPHLKSARKGSSSSPSFTIRCLKGVAAPTPDILSRLFNGRVVPTPIPDPTVVTRQDFPPDFIFGCASSALQTESSATEGGRGPSTWDFMLADGIAVDSYNRYPDDVQQLVKMGADAYRLSFSWSRILPDGTIAGGINQQGIDFYNKFIDELVKYGITPIVTLFHFDLPTALQKKYYGFLDSQIIDDFKAYANLCFQTFGDRVKYWVTVNEPQIFAQYGYATELNKPDAEPTTDPFIVAHNILLAHASVTKLYRETYQATQKGEISIPLVTQWFEAYEPGRPDEDAAKRAFDFLTGWFLEPLIYGDYPFIMKALVGDGLPTFTDEQKTLVQGSFDFIGVNYYTTNYAQGLPMLGPNDTITSQVEFQRVNLTATNSKGELIGPLAPGSDQIYIYPQGLRDALIYIGSTYGNPKIIVTENGYPEKRDDSILVESAIQDDGRIEHMIGHLYAISEAIKAGIDVKGYLMWALMDCMEVGSFYNVRFGLAYVDYLKDLERTAKKSSGWLYSFLNAPAAEPTPAPKKRKSIAI</sequence>
<dbReference type="GO" id="GO:0016798">
    <property type="term" value="F:hydrolase activity, acting on glycosyl bonds"/>
    <property type="evidence" value="ECO:0007669"/>
    <property type="project" value="UniProtKB-ARBA"/>
</dbReference>
<dbReference type="Proteomes" id="UP001642360">
    <property type="component" value="Unassembled WGS sequence"/>
</dbReference>
<evidence type="ECO:0000313" key="3">
    <source>
        <dbReference type="EMBL" id="CAK9182794.1"/>
    </source>
</evidence>
<proteinExistence type="inferred from homology"/>
<name>A0ABC8UPR9_9AQUA</name>
<comment type="similarity">
    <text evidence="1 2">Belongs to the glycosyl hydrolase 1 family.</text>
</comment>